<feature type="domain" description="Glucose-methanol-choline oxidoreductase N-terminal" evidence="7">
    <location>
        <begin position="78"/>
        <end position="101"/>
    </location>
</feature>
<dbReference type="PROSITE" id="PS00624">
    <property type="entry name" value="GMC_OXRED_2"/>
    <property type="match status" value="1"/>
</dbReference>
<keyword evidence="5" id="KW-0560">Oxidoreductase</keyword>
<reference evidence="9 10" key="1">
    <citation type="journal article" date="2022" name="Syst. Appl. Microbiol.">
        <title>Pseudomonas alliivorans sp. nov., a plant-pathogenic bacterium isolated from onion foliage in Georgia, USA.</title>
        <authorList>
            <person name="Zhao M."/>
            <person name="Tyson C."/>
            <person name="Chen H.C."/>
            <person name="Paudel S."/>
            <person name="Gitaitis R."/>
            <person name="Kvitko B."/>
            <person name="Dutta B."/>
        </authorList>
    </citation>
    <scope>NUCLEOTIDE SEQUENCE [LARGE SCALE GENOMIC DNA]</scope>
    <source>
        <strain evidence="9 10">20GA0068</strain>
    </source>
</reference>
<dbReference type="Gene3D" id="3.50.50.60">
    <property type="entry name" value="FAD/NAD(P)-binding domain"/>
    <property type="match status" value="1"/>
</dbReference>
<evidence type="ECO:0000259" key="7">
    <source>
        <dbReference type="PROSITE" id="PS00623"/>
    </source>
</evidence>
<evidence type="ECO:0000256" key="1">
    <source>
        <dbReference type="ARBA" id="ARBA00001974"/>
    </source>
</evidence>
<dbReference type="SUPFAM" id="SSF54373">
    <property type="entry name" value="FAD-linked reductases, C-terminal domain"/>
    <property type="match status" value="1"/>
</dbReference>
<evidence type="ECO:0000256" key="3">
    <source>
        <dbReference type="ARBA" id="ARBA00022630"/>
    </source>
</evidence>
<evidence type="ECO:0000256" key="5">
    <source>
        <dbReference type="ARBA" id="ARBA00023002"/>
    </source>
</evidence>
<comment type="cofactor">
    <cofactor evidence="1">
        <name>FAD</name>
        <dbReference type="ChEBI" id="CHEBI:57692"/>
    </cofactor>
</comment>
<comment type="caution">
    <text evidence="9">The sequence shown here is derived from an EMBL/GenBank/DDBJ whole genome shotgun (WGS) entry which is preliminary data.</text>
</comment>
<accession>A0ABS4C8D9</accession>
<evidence type="ECO:0000256" key="4">
    <source>
        <dbReference type="ARBA" id="ARBA00022827"/>
    </source>
</evidence>
<sequence length="557" mass="61151">MVDYIVVGGGPAACAAASRLTEDSNTTVTLFEQGSRDWNPYIHMPVTYFKTAKGNLLSRYTLQPQKHQNDQTPVMVQGRVLGGGSSVNAMVYMRGCPEDYDNWEALGCEGWSYKDVLPYFKRSEDNERFAGEAHGQGGPLGVSDQRHTHYLTKSWIKAAQQAGVNYNPDFNSGKQAGVGLFQVKMRNGLRCSAAVAYLNPARSRSNLKIRTKCKVLRVLVENGRAVGVEYQEGGQVKTLRAEKEVIVSAGAIGSPTLLLRSGIGPAEHLRSVGVPVVHDLPGVGENLQDHVDMFLIYELTGQHSYDKYKKLRWQAWAGLQYLLFRNGPITSNICEGGMFWYGDEKDPLPNLQYHFLPGAGVEEGAESTPSGNGCTVNVYQTRPRSRGTVRLRDANPHSEPLVDPNYLADPYDVEVLAEGVRIGQEIMEKSALSKYVAHPHRPSKRLMTKDERMQFVRETAQGALHPSGACKMGTDPMAVVDPQFRVHGLKGLRVCDTSAMPKLVSGNTSAPSMMMGERLADFIRGRSLKETSSLSAPASMPLADLKLTATADRLTES</sequence>
<gene>
    <name evidence="9" type="ORF">JTJ32_14620</name>
</gene>
<evidence type="ECO:0000256" key="6">
    <source>
        <dbReference type="RuleBase" id="RU003968"/>
    </source>
</evidence>
<dbReference type="EMBL" id="JAFFZW010000004">
    <property type="protein sequence ID" value="MBP0946561.1"/>
    <property type="molecule type" value="Genomic_DNA"/>
</dbReference>
<dbReference type="RefSeq" id="WP_210042466.1">
    <property type="nucleotide sequence ID" value="NZ_JAFFZW010000004.1"/>
</dbReference>
<dbReference type="InterPro" id="IPR012132">
    <property type="entry name" value="GMC_OxRdtase"/>
</dbReference>
<dbReference type="Pfam" id="PF00732">
    <property type="entry name" value="GMC_oxred_N"/>
    <property type="match status" value="1"/>
</dbReference>
<comment type="similarity">
    <text evidence="2 6">Belongs to the GMC oxidoreductase family.</text>
</comment>
<dbReference type="Proteomes" id="UP000673197">
    <property type="component" value="Unassembled WGS sequence"/>
</dbReference>
<dbReference type="PROSITE" id="PS00623">
    <property type="entry name" value="GMC_OXRED_1"/>
    <property type="match status" value="1"/>
</dbReference>
<dbReference type="InterPro" id="IPR036188">
    <property type="entry name" value="FAD/NAD-bd_sf"/>
</dbReference>
<feature type="domain" description="Glucose-methanol-choline oxidoreductase N-terminal" evidence="8">
    <location>
        <begin position="250"/>
        <end position="264"/>
    </location>
</feature>
<keyword evidence="3 6" id="KW-0285">Flavoprotein</keyword>
<evidence type="ECO:0000313" key="9">
    <source>
        <dbReference type="EMBL" id="MBP0946561.1"/>
    </source>
</evidence>
<dbReference type="InterPro" id="IPR007867">
    <property type="entry name" value="GMC_OxRtase_C"/>
</dbReference>
<proteinExistence type="inferred from homology"/>
<dbReference type="PANTHER" id="PTHR11552">
    <property type="entry name" value="GLUCOSE-METHANOL-CHOLINE GMC OXIDOREDUCTASE"/>
    <property type="match status" value="1"/>
</dbReference>
<protein>
    <submittedName>
        <fullName evidence="9">GMC family oxidoreductase N-terminal domain-containing protein</fullName>
    </submittedName>
</protein>
<evidence type="ECO:0000313" key="10">
    <source>
        <dbReference type="Proteomes" id="UP000673197"/>
    </source>
</evidence>
<evidence type="ECO:0000256" key="2">
    <source>
        <dbReference type="ARBA" id="ARBA00010790"/>
    </source>
</evidence>
<evidence type="ECO:0000259" key="8">
    <source>
        <dbReference type="PROSITE" id="PS00624"/>
    </source>
</evidence>
<dbReference type="Gene3D" id="3.30.560.10">
    <property type="entry name" value="Glucose Oxidase, domain 3"/>
    <property type="match status" value="1"/>
</dbReference>
<name>A0ABS4C8D9_9PSED</name>
<keyword evidence="4 6" id="KW-0274">FAD</keyword>
<dbReference type="SUPFAM" id="SSF51905">
    <property type="entry name" value="FAD/NAD(P)-binding domain"/>
    <property type="match status" value="1"/>
</dbReference>
<dbReference type="Pfam" id="PF05199">
    <property type="entry name" value="GMC_oxred_C"/>
    <property type="match status" value="1"/>
</dbReference>
<dbReference type="InterPro" id="IPR000172">
    <property type="entry name" value="GMC_OxRdtase_N"/>
</dbReference>
<keyword evidence="10" id="KW-1185">Reference proteome</keyword>
<organism evidence="9 10">
    <name type="scientific">Pseudomonas alliivorans</name>
    <dbReference type="NCBI Taxonomy" id="2810613"/>
    <lineage>
        <taxon>Bacteria</taxon>
        <taxon>Pseudomonadati</taxon>
        <taxon>Pseudomonadota</taxon>
        <taxon>Gammaproteobacteria</taxon>
        <taxon>Pseudomonadales</taxon>
        <taxon>Pseudomonadaceae</taxon>
        <taxon>Pseudomonas</taxon>
    </lineage>
</organism>
<dbReference type="PIRSF" id="PIRSF000137">
    <property type="entry name" value="Alcohol_oxidase"/>
    <property type="match status" value="1"/>
</dbReference>
<dbReference type="PANTHER" id="PTHR11552:SF147">
    <property type="entry name" value="CHOLINE DEHYDROGENASE, MITOCHONDRIAL"/>
    <property type="match status" value="1"/>
</dbReference>